<dbReference type="NCBIfam" id="TIGR01439">
    <property type="entry name" value="lp_hng_hel_AbrB"/>
    <property type="match status" value="1"/>
</dbReference>
<dbReference type="AlphaFoldDB" id="A0A645AJN2"/>
<dbReference type="SMART" id="SM00966">
    <property type="entry name" value="SpoVT_AbrB"/>
    <property type="match status" value="1"/>
</dbReference>
<dbReference type="Gene3D" id="2.10.260.10">
    <property type="match status" value="1"/>
</dbReference>
<evidence type="ECO:0000259" key="1">
    <source>
        <dbReference type="SMART" id="SM00966"/>
    </source>
</evidence>
<sequence length="93" mass="10584">MDMELAKITMRGQITIPVEIRKKLGVKDGDKVVFLEENGRIIMGNAAMVALREAQAAFVGEAERMGLKTEQDVVDMVKEVRREVWDERHARND</sequence>
<dbReference type="SUPFAM" id="SSF89447">
    <property type="entry name" value="AbrB/MazE/MraZ-like"/>
    <property type="match status" value="1"/>
</dbReference>
<dbReference type="Pfam" id="PF04014">
    <property type="entry name" value="MazE_antitoxin"/>
    <property type="match status" value="1"/>
</dbReference>
<proteinExistence type="predicted"/>
<reference evidence="2" key="1">
    <citation type="submission" date="2019-08" db="EMBL/GenBank/DDBJ databases">
        <authorList>
            <person name="Kucharzyk K."/>
            <person name="Murdoch R.W."/>
            <person name="Higgins S."/>
            <person name="Loffler F."/>
        </authorList>
    </citation>
    <scope>NUCLEOTIDE SEQUENCE</scope>
</reference>
<accession>A0A645AJN2</accession>
<protein>
    <recommendedName>
        <fullName evidence="1">SpoVT-AbrB domain-containing protein</fullName>
    </recommendedName>
</protein>
<dbReference type="InterPro" id="IPR007159">
    <property type="entry name" value="SpoVT-AbrB_dom"/>
</dbReference>
<comment type="caution">
    <text evidence="2">The sequence shown here is derived from an EMBL/GenBank/DDBJ whole genome shotgun (WGS) entry which is preliminary data.</text>
</comment>
<evidence type="ECO:0000313" key="2">
    <source>
        <dbReference type="EMBL" id="MPM52501.1"/>
    </source>
</evidence>
<dbReference type="EMBL" id="VSSQ01013890">
    <property type="protein sequence ID" value="MPM52501.1"/>
    <property type="molecule type" value="Genomic_DNA"/>
</dbReference>
<name>A0A645AJN2_9ZZZZ</name>
<feature type="domain" description="SpoVT-AbrB" evidence="1">
    <location>
        <begin position="6"/>
        <end position="51"/>
    </location>
</feature>
<dbReference type="GO" id="GO:0003677">
    <property type="term" value="F:DNA binding"/>
    <property type="evidence" value="ECO:0007669"/>
    <property type="project" value="InterPro"/>
</dbReference>
<dbReference type="InterPro" id="IPR037914">
    <property type="entry name" value="SpoVT-AbrB_sf"/>
</dbReference>
<gene>
    <name evidence="2" type="ORF">SDC9_99261</name>
</gene>
<organism evidence="2">
    <name type="scientific">bioreactor metagenome</name>
    <dbReference type="NCBI Taxonomy" id="1076179"/>
    <lineage>
        <taxon>unclassified sequences</taxon>
        <taxon>metagenomes</taxon>
        <taxon>ecological metagenomes</taxon>
    </lineage>
</organism>